<organism evidence="3 4">
    <name type="scientific">Pediococcus stilesii</name>
    <dbReference type="NCBI Taxonomy" id="331679"/>
    <lineage>
        <taxon>Bacteria</taxon>
        <taxon>Bacillati</taxon>
        <taxon>Bacillota</taxon>
        <taxon>Bacilli</taxon>
        <taxon>Lactobacillales</taxon>
        <taxon>Lactobacillaceae</taxon>
        <taxon>Pediococcus</taxon>
    </lineage>
</organism>
<feature type="compositionally biased region" description="Basic and acidic residues" evidence="1">
    <location>
        <begin position="107"/>
        <end position="129"/>
    </location>
</feature>
<accession>A0A5R9BXR6</accession>
<dbReference type="Proteomes" id="UP000305541">
    <property type="component" value="Unassembled WGS sequence"/>
</dbReference>
<evidence type="ECO:0000256" key="1">
    <source>
        <dbReference type="SAM" id="MobiDB-lite"/>
    </source>
</evidence>
<keyword evidence="2" id="KW-0812">Transmembrane</keyword>
<name>A0A5R9BXR6_9LACO</name>
<evidence type="ECO:0000313" key="3">
    <source>
        <dbReference type="EMBL" id="TLQ05437.1"/>
    </source>
</evidence>
<comment type="caution">
    <text evidence="3">The sequence shown here is derived from an EMBL/GenBank/DDBJ whole genome shotgun (WGS) entry which is preliminary data.</text>
</comment>
<keyword evidence="2" id="KW-0472">Membrane</keyword>
<dbReference type="EMBL" id="VBTH01000002">
    <property type="protein sequence ID" value="TLQ05437.1"/>
    <property type="molecule type" value="Genomic_DNA"/>
</dbReference>
<dbReference type="AlphaFoldDB" id="A0A5R9BXR6"/>
<reference evidence="3 4" key="1">
    <citation type="submission" date="2019-05" db="EMBL/GenBank/DDBJ databases">
        <title>The metagenome of a microbial culture collection derived from dairy environment covers the genomic content of the human microbiome.</title>
        <authorList>
            <person name="Roder T."/>
            <person name="Wuthrich D."/>
            <person name="Sattari Z."/>
            <person name="Von Ah U."/>
            <person name="Bar C."/>
            <person name="Ronchi F."/>
            <person name="Macpherson A.J."/>
            <person name="Ganal-Vonarburg S.C."/>
            <person name="Bruggmann R."/>
            <person name="Vergeres G."/>
        </authorList>
    </citation>
    <scope>NUCLEOTIDE SEQUENCE [LARGE SCALE GENOMIC DNA]</scope>
    <source>
        <strain evidence="3 4">FAM 18815</strain>
    </source>
</reference>
<sequence>MSTLVYIGFFLFVFGVAYLIWQIVAAIIDRIKKRPSKNRFVKMGIDCLAIIASFFMLSTYKPTKADIQADKKESSISYSKSESKKASISSEKSKSNSQSIANSKSISESKNKAKLEDSKKESESKKVSESKASAKSSSKAESESKAKKESKLEASKKESESKKVSESKASAESLSKAKSSSESKAKASSIAKAESKEKNTKKHKKHKKQSKQSIYDKKAKEIFEDIGGDDSYPLVGHIKVVLNSKNKITGIMVWADESLSTSNTSDLKHYFSAGAQIGNQLLDDKKDKYKVPFIQLYAGNKLIARSQYTNNSQMKDVR</sequence>
<evidence type="ECO:0000313" key="4">
    <source>
        <dbReference type="Proteomes" id="UP000305541"/>
    </source>
</evidence>
<feature type="transmembrane region" description="Helical" evidence="2">
    <location>
        <begin position="40"/>
        <end position="60"/>
    </location>
</feature>
<feature type="transmembrane region" description="Helical" evidence="2">
    <location>
        <begin position="6"/>
        <end position="28"/>
    </location>
</feature>
<protein>
    <submittedName>
        <fullName evidence="3">DUF308 domain-containing protein</fullName>
    </submittedName>
</protein>
<gene>
    <name evidence="3" type="ORF">FEZ51_01900</name>
</gene>
<feature type="compositionally biased region" description="Basic residues" evidence="1">
    <location>
        <begin position="199"/>
        <end position="210"/>
    </location>
</feature>
<dbReference type="RefSeq" id="WP_138473781.1">
    <property type="nucleotide sequence ID" value="NZ_VBTH01000002.1"/>
</dbReference>
<feature type="compositionally biased region" description="Low complexity" evidence="1">
    <location>
        <begin position="167"/>
        <end position="178"/>
    </location>
</feature>
<proteinExistence type="predicted"/>
<feature type="compositionally biased region" description="Basic and acidic residues" evidence="1">
    <location>
        <begin position="138"/>
        <end position="166"/>
    </location>
</feature>
<keyword evidence="2" id="KW-1133">Transmembrane helix</keyword>
<feature type="region of interest" description="Disordered" evidence="1">
    <location>
        <begin position="87"/>
        <end position="214"/>
    </location>
</feature>
<feature type="compositionally biased region" description="Low complexity" evidence="1">
    <location>
        <begin position="87"/>
        <end position="100"/>
    </location>
</feature>
<evidence type="ECO:0000256" key="2">
    <source>
        <dbReference type="SAM" id="Phobius"/>
    </source>
</evidence>